<organism evidence="9 10">
    <name type="scientific">Rhipicephalus sanguineus</name>
    <name type="common">Brown dog tick</name>
    <name type="synonym">Ixodes sanguineus</name>
    <dbReference type="NCBI Taxonomy" id="34632"/>
    <lineage>
        <taxon>Eukaryota</taxon>
        <taxon>Metazoa</taxon>
        <taxon>Ecdysozoa</taxon>
        <taxon>Arthropoda</taxon>
        <taxon>Chelicerata</taxon>
        <taxon>Arachnida</taxon>
        <taxon>Acari</taxon>
        <taxon>Parasitiformes</taxon>
        <taxon>Ixodida</taxon>
        <taxon>Ixodoidea</taxon>
        <taxon>Ixodidae</taxon>
        <taxon>Rhipicephalinae</taxon>
        <taxon>Rhipicephalus</taxon>
        <taxon>Rhipicephalus</taxon>
    </lineage>
</organism>
<feature type="transmembrane region" description="Helical" evidence="7">
    <location>
        <begin position="636"/>
        <end position="657"/>
    </location>
</feature>
<evidence type="ECO:0000256" key="3">
    <source>
        <dbReference type="ARBA" id="ARBA00022490"/>
    </source>
</evidence>
<dbReference type="InterPro" id="IPR024079">
    <property type="entry name" value="MetalloPept_cat_dom_sf"/>
</dbReference>
<proteinExistence type="inferred from homology"/>
<dbReference type="InterPro" id="IPR051721">
    <property type="entry name" value="Biopterin_syn/organic_redct"/>
</dbReference>
<comment type="similarity">
    <text evidence="2">Belongs to the peptidase M13 family.</text>
</comment>
<name>A0A9D4T0S2_RHISA</name>
<dbReference type="VEuPathDB" id="VectorBase:RSAN_029763"/>
<dbReference type="GO" id="GO:0006508">
    <property type="term" value="P:proteolysis"/>
    <property type="evidence" value="ECO:0007669"/>
    <property type="project" value="InterPro"/>
</dbReference>
<dbReference type="Gene3D" id="3.40.390.10">
    <property type="entry name" value="Collagenase (Catalytic Domain)"/>
    <property type="match status" value="2"/>
</dbReference>
<evidence type="ECO:0000256" key="6">
    <source>
        <dbReference type="SAM" id="MobiDB-lite"/>
    </source>
</evidence>
<evidence type="ECO:0000313" key="10">
    <source>
        <dbReference type="Proteomes" id="UP000821837"/>
    </source>
</evidence>
<dbReference type="InterPro" id="IPR002347">
    <property type="entry name" value="SDR_fam"/>
</dbReference>
<dbReference type="GO" id="GO:0005737">
    <property type="term" value="C:cytoplasm"/>
    <property type="evidence" value="ECO:0007669"/>
    <property type="project" value="UniProtKB-SubCell"/>
</dbReference>
<dbReference type="PANTHER" id="PTHR44085">
    <property type="entry name" value="SEPIAPTERIN REDUCTASE"/>
    <property type="match status" value="1"/>
</dbReference>
<dbReference type="PRINTS" id="PR00081">
    <property type="entry name" value="GDHRDH"/>
</dbReference>
<keyword evidence="7" id="KW-0812">Transmembrane</keyword>
<dbReference type="GO" id="GO:0006729">
    <property type="term" value="P:tetrahydrobiopterin biosynthetic process"/>
    <property type="evidence" value="ECO:0007669"/>
    <property type="project" value="TreeGrafter"/>
</dbReference>
<accession>A0A9D4T0S2</accession>
<comment type="subcellular location">
    <subcellularLocation>
        <location evidence="1">Cytoplasm</location>
    </subcellularLocation>
</comment>
<reference evidence="9" key="2">
    <citation type="submission" date="2021-09" db="EMBL/GenBank/DDBJ databases">
        <authorList>
            <person name="Jia N."/>
            <person name="Wang J."/>
            <person name="Shi W."/>
            <person name="Du L."/>
            <person name="Sun Y."/>
            <person name="Zhan W."/>
            <person name="Jiang J."/>
            <person name="Wang Q."/>
            <person name="Zhang B."/>
            <person name="Ji P."/>
            <person name="Sakyi L.B."/>
            <person name="Cui X."/>
            <person name="Yuan T."/>
            <person name="Jiang B."/>
            <person name="Yang W."/>
            <person name="Lam T.T.-Y."/>
            <person name="Chang Q."/>
            <person name="Ding S."/>
            <person name="Wang X."/>
            <person name="Zhu J."/>
            <person name="Ruan X."/>
            <person name="Zhao L."/>
            <person name="Wei J."/>
            <person name="Que T."/>
            <person name="Du C."/>
            <person name="Cheng J."/>
            <person name="Dai P."/>
            <person name="Han X."/>
            <person name="Huang E."/>
            <person name="Gao Y."/>
            <person name="Liu J."/>
            <person name="Shao H."/>
            <person name="Ye R."/>
            <person name="Li L."/>
            <person name="Wei W."/>
            <person name="Wang X."/>
            <person name="Wang C."/>
            <person name="Huo Q."/>
            <person name="Li W."/>
            <person name="Guo W."/>
            <person name="Chen H."/>
            <person name="Chen S."/>
            <person name="Zhou L."/>
            <person name="Zhou L."/>
            <person name="Ni X."/>
            <person name="Tian J."/>
            <person name="Zhou Y."/>
            <person name="Sheng Y."/>
            <person name="Liu T."/>
            <person name="Pan Y."/>
            <person name="Xia L."/>
            <person name="Li J."/>
            <person name="Zhao F."/>
            <person name="Cao W."/>
        </authorList>
    </citation>
    <scope>NUCLEOTIDE SEQUENCE</scope>
    <source>
        <strain evidence="9">Rsan-2018</strain>
        <tissue evidence="9">Larvae</tissue>
    </source>
</reference>
<keyword evidence="7" id="KW-0472">Membrane</keyword>
<keyword evidence="7" id="KW-1133">Transmembrane helix</keyword>
<evidence type="ECO:0000256" key="7">
    <source>
        <dbReference type="SAM" id="Phobius"/>
    </source>
</evidence>
<gene>
    <name evidence="9" type="ORF">HPB52_015967</name>
</gene>
<dbReference type="EMBL" id="JABSTV010001249">
    <property type="protein sequence ID" value="KAH7962416.1"/>
    <property type="molecule type" value="Genomic_DNA"/>
</dbReference>
<sequence length="1306" mass="143364">MAESTGDAASAFWKRKYYVIITGASVGIGRALAQAFSREVAQNSVLVITGRNAVNLNETKRLVAQGAPGIEVVAQVMDHSTATFDDYRKLITDTWSKISAADGVLLVHNVGTIGDVRKYATQFTDEKEIDDYFHLNVTSVMTLTSAFIEKFPNSSNLSRTIINISSLAAVKPMAGAGIYCTGKAARQMYMRIIAAENPTVTVLNYSPGPVDTAMQRALHHGVKEIAEVARGRREGWIIFAHQGKMHGSNKKLVDSGAKHPSSTPKERPFIGSIGHSSDATYDVSKTRSVESAPPAEPLSFVHRPNDSSRTQSGGSAPLAPPAARVPSHAFTWPMTASTESKKPTSAPELSLASTKKQPPHGPPEQHSHQPSEKPVPAVTDAPRSDSSVGYYIPDTRSFTICKQATLPPLIQSQQVEPLPLVVRPNPLPTEVGSSANQTEGPSSVARSYVFAMGFPVKKQGPNIAPSAAEAPGRTSTSERQAQPPAAQEIITQPHTGEVPMRALTAESTPRSVETSRLLLEQFDLNNREVAVPQGMPSSDSQPQPAMLATPGRQMIQQYSADVRKPRTAKGNISGNITLADMAQSFKGKNWMMQPKSADIGAKMPEASSPVTGTPQQLQAVEEEPEEDTSVLYKQRYFYPVAFCVLMVFMLALIILLWQFEGKTEKLVPTCSSPSCVRDALYLDNLLSWEEEKPCNDFYSFVCSRWTSQFAVSSFFTDDVSIDDDYAVYMERRLHALIQNKRGPMSDLHAKCMNYKLIDDVGWEPLLELLFHVSLEGFPLTPPIRKISVWRTAAKVVRKTGTAALFSVGVASHPTEAAKDVVSVGPPEMLTSGAVRLDINHAISLYTSSVFSAKRALSKQFVPPVYATDVVRFATNLEKLGEWRPHTGGDAKMDVANAQSPLLEFLTEVFGDTNTSIFTGEGTDVLIESPGIVNNVIKLVKGEQTHTVLNYLCVRLMIQTSALIPDSDLTNFYATLVYGSRRSAMGRWELCVRVVDRALFPLVAASLLTQLRTPVAKYDDLARGIKAAFQRTTDASPYLDVASKGAVRNLLAGTDMRVFSPQWVTEPNLVTAYEHSLPAIKEDANALETYMALHEYTFLDSLARGSAQRWRRSFFAFDCWYEPQPNTLYVPLLVFNVLEDFSEGTNPLQIPRADPRVGKCLFDMLMLHLPADVTLDDATEKEGDNWLTPSTRVKLQDAESCLTGVQTSDVTGFDRFRDVLALRAARSHFQDKAHGMSLRLKNGRVLTEDELFFVMAVLQACRKSASHELRTEAGYGWLVALRNSNDFSASYNCSSDDPMNPEHKCVG</sequence>
<evidence type="ECO:0000256" key="2">
    <source>
        <dbReference type="ARBA" id="ARBA00007357"/>
    </source>
</evidence>
<dbReference type="PANTHER" id="PTHR44085:SF2">
    <property type="entry name" value="SEPIAPTERIN REDUCTASE"/>
    <property type="match status" value="1"/>
</dbReference>
<evidence type="ECO:0000256" key="4">
    <source>
        <dbReference type="ARBA" id="ARBA00022857"/>
    </source>
</evidence>
<dbReference type="Gene3D" id="3.40.50.720">
    <property type="entry name" value="NAD(P)-binding Rossmann-like Domain"/>
    <property type="match status" value="1"/>
</dbReference>
<dbReference type="Pfam" id="PF05649">
    <property type="entry name" value="Peptidase_M13_N"/>
    <property type="match status" value="1"/>
</dbReference>
<comment type="caution">
    <text evidence="9">The sequence shown here is derived from an EMBL/GenBank/DDBJ whole genome shotgun (WGS) entry which is preliminary data.</text>
</comment>
<dbReference type="InterPro" id="IPR008753">
    <property type="entry name" value="Peptidase_M13_N"/>
</dbReference>
<protein>
    <recommendedName>
        <fullName evidence="8">Peptidase M13 N-terminal domain-containing protein</fullName>
    </recommendedName>
</protein>
<reference evidence="9" key="1">
    <citation type="journal article" date="2020" name="Cell">
        <title>Large-Scale Comparative Analyses of Tick Genomes Elucidate Their Genetic Diversity and Vector Capacities.</title>
        <authorList>
            <consortium name="Tick Genome and Microbiome Consortium (TIGMIC)"/>
            <person name="Jia N."/>
            <person name="Wang J."/>
            <person name="Shi W."/>
            <person name="Du L."/>
            <person name="Sun Y."/>
            <person name="Zhan W."/>
            <person name="Jiang J.F."/>
            <person name="Wang Q."/>
            <person name="Zhang B."/>
            <person name="Ji P."/>
            <person name="Bell-Sakyi L."/>
            <person name="Cui X.M."/>
            <person name="Yuan T.T."/>
            <person name="Jiang B.G."/>
            <person name="Yang W.F."/>
            <person name="Lam T.T."/>
            <person name="Chang Q.C."/>
            <person name="Ding S.J."/>
            <person name="Wang X.J."/>
            <person name="Zhu J.G."/>
            <person name="Ruan X.D."/>
            <person name="Zhao L."/>
            <person name="Wei J.T."/>
            <person name="Ye R.Z."/>
            <person name="Que T.C."/>
            <person name="Du C.H."/>
            <person name="Zhou Y.H."/>
            <person name="Cheng J.X."/>
            <person name="Dai P.F."/>
            <person name="Guo W.B."/>
            <person name="Han X.H."/>
            <person name="Huang E.J."/>
            <person name="Li L.F."/>
            <person name="Wei W."/>
            <person name="Gao Y.C."/>
            <person name="Liu J.Z."/>
            <person name="Shao H.Z."/>
            <person name="Wang X."/>
            <person name="Wang C.C."/>
            <person name="Yang T.C."/>
            <person name="Huo Q.B."/>
            <person name="Li W."/>
            <person name="Chen H.Y."/>
            <person name="Chen S.E."/>
            <person name="Zhou L.G."/>
            <person name="Ni X.B."/>
            <person name="Tian J.H."/>
            <person name="Sheng Y."/>
            <person name="Liu T."/>
            <person name="Pan Y.S."/>
            <person name="Xia L.Y."/>
            <person name="Li J."/>
            <person name="Zhao F."/>
            <person name="Cao W.C."/>
        </authorList>
    </citation>
    <scope>NUCLEOTIDE SEQUENCE</scope>
    <source>
        <strain evidence="9">Rsan-2018</strain>
    </source>
</reference>
<dbReference type="PROSITE" id="PS51885">
    <property type="entry name" value="NEPRILYSIN"/>
    <property type="match status" value="1"/>
</dbReference>
<dbReference type="GO" id="GO:0004222">
    <property type="term" value="F:metalloendopeptidase activity"/>
    <property type="evidence" value="ECO:0007669"/>
    <property type="project" value="InterPro"/>
</dbReference>
<keyword evidence="5" id="KW-0560">Oxidoreductase</keyword>
<evidence type="ECO:0000259" key="8">
    <source>
        <dbReference type="Pfam" id="PF05649"/>
    </source>
</evidence>
<dbReference type="VEuPathDB" id="VectorBase:RSAN_054504"/>
<dbReference type="Pfam" id="PF00106">
    <property type="entry name" value="adh_short"/>
    <property type="match status" value="1"/>
</dbReference>
<dbReference type="GO" id="GO:0004757">
    <property type="term" value="F:sepiapterin reductase (NADP+) activity"/>
    <property type="evidence" value="ECO:0007669"/>
    <property type="project" value="TreeGrafter"/>
</dbReference>
<dbReference type="SUPFAM" id="SSF55486">
    <property type="entry name" value="Metalloproteases ('zincins'), catalytic domain"/>
    <property type="match status" value="2"/>
</dbReference>
<feature type="region of interest" description="Disordered" evidence="6">
    <location>
        <begin position="336"/>
        <end position="390"/>
    </location>
</feature>
<feature type="region of interest" description="Disordered" evidence="6">
    <location>
        <begin position="460"/>
        <end position="496"/>
    </location>
</feature>
<feature type="domain" description="Peptidase M13 N-terminal" evidence="8">
    <location>
        <begin position="693"/>
        <end position="1045"/>
    </location>
</feature>
<dbReference type="Proteomes" id="UP000821837">
    <property type="component" value="Chromosome 3"/>
</dbReference>
<feature type="region of interest" description="Disordered" evidence="6">
    <location>
        <begin position="247"/>
        <end position="324"/>
    </location>
</feature>
<dbReference type="SUPFAM" id="SSF51735">
    <property type="entry name" value="NAD(P)-binding Rossmann-fold domains"/>
    <property type="match status" value="1"/>
</dbReference>
<keyword evidence="10" id="KW-1185">Reference proteome</keyword>
<dbReference type="InterPro" id="IPR036291">
    <property type="entry name" value="NAD(P)-bd_dom_sf"/>
</dbReference>
<dbReference type="InterPro" id="IPR000718">
    <property type="entry name" value="Peptidase_M13"/>
</dbReference>
<dbReference type="Gene3D" id="1.10.1380.10">
    <property type="entry name" value="Neutral endopeptidase , domain2"/>
    <property type="match status" value="1"/>
</dbReference>
<evidence type="ECO:0000313" key="9">
    <source>
        <dbReference type="EMBL" id="KAH7962416.1"/>
    </source>
</evidence>
<dbReference type="InterPro" id="IPR042089">
    <property type="entry name" value="Peptidase_M13_dom_2"/>
</dbReference>
<keyword evidence="4" id="KW-0521">NADP</keyword>
<keyword evidence="3" id="KW-0963">Cytoplasm</keyword>
<evidence type="ECO:0000256" key="1">
    <source>
        <dbReference type="ARBA" id="ARBA00004496"/>
    </source>
</evidence>
<evidence type="ECO:0000256" key="5">
    <source>
        <dbReference type="ARBA" id="ARBA00023002"/>
    </source>
</evidence>